<keyword evidence="3" id="KW-0349">Heme</keyword>
<evidence type="ECO:0000313" key="11">
    <source>
        <dbReference type="EMBL" id="HDR50323.1"/>
    </source>
</evidence>
<accession>A0A831LIM7</accession>
<dbReference type="GO" id="GO:0020037">
    <property type="term" value="F:heme binding"/>
    <property type="evidence" value="ECO:0007669"/>
    <property type="project" value="InterPro"/>
</dbReference>
<dbReference type="SUPFAM" id="SSF48113">
    <property type="entry name" value="Heme-dependent peroxidases"/>
    <property type="match status" value="1"/>
</dbReference>
<evidence type="ECO:0000256" key="7">
    <source>
        <dbReference type="ARBA" id="ARBA00023324"/>
    </source>
</evidence>
<sequence length="391" mass="43653">MENKDPHNSKGESKCPVTGHGAGGGTKIRDWWPNRLNLNILRQHTSKSNPMGQDFNYAKAFKSLDLAAVKKDLTELMTDSQEWWPADWGHYGPLFIRMAWHSAGTYRVTDGRGGGGTGNQRFAPLNSWPDNVSLDKARRLLWPIKQKYGKKLSWADLMILAGNVALESMGFKTFGFAGGREDIWEPEEDIYWGSEGKWLEDQRHDDKGELEGPLAADHMGLIYVNPEGPNGEPDPKKAAHYIRQSFARMAMNDEETVALIAGGHTFGKVHGAAPDSNLGPDPEAAPIEEMGLGWKNKFGKGKAEHTITSGLEGTWTKTPIQWSNNFLENLFDYEWELTKSPAGAWQWKPRGQAGANSVPDAHIPGKRNQPFMLTTDLSLREDPAYEKIARR</sequence>
<feature type="region of interest" description="Disordered" evidence="9">
    <location>
        <begin position="1"/>
        <end position="28"/>
    </location>
</feature>
<dbReference type="InterPro" id="IPR010255">
    <property type="entry name" value="Haem_peroxidase_sf"/>
</dbReference>
<evidence type="ECO:0000259" key="10">
    <source>
        <dbReference type="PROSITE" id="PS50873"/>
    </source>
</evidence>
<organism evidence="11">
    <name type="scientific">Mariniphaga anaerophila</name>
    <dbReference type="NCBI Taxonomy" id="1484053"/>
    <lineage>
        <taxon>Bacteria</taxon>
        <taxon>Pseudomonadati</taxon>
        <taxon>Bacteroidota</taxon>
        <taxon>Bacteroidia</taxon>
        <taxon>Marinilabiliales</taxon>
        <taxon>Prolixibacteraceae</taxon>
        <taxon>Mariniphaga</taxon>
    </lineage>
</organism>
<comment type="catalytic activity">
    <reaction evidence="8">
        <text>2 H2O2 = O2 + 2 H2O</text>
        <dbReference type="Rhea" id="RHEA:20309"/>
        <dbReference type="ChEBI" id="CHEBI:15377"/>
        <dbReference type="ChEBI" id="CHEBI:15379"/>
        <dbReference type="ChEBI" id="CHEBI:16240"/>
        <dbReference type="EC" id="1.11.1.21"/>
    </reaction>
</comment>
<dbReference type="PROSITE" id="PS00435">
    <property type="entry name" value="PEROXIDASE_1"/>
    <property type="match status" value="1"/>
</dbReference>
<dbReference type="PRINTS" id="PR00458">
    <property type="entry name" value="PEROXIDASE"/>
</dbReference>
<dbReference type="AlphaFoldDB" id="A0A831LIM7"/>
<feature type="compositionally biased region" description="Basic and acidic residues" evidence="9">
    <location>
        <begin position="1"/>
        <end position="13"/>
    </location>
</feature>
<dbReference type="GO" id="GO:0005829">
    <property type="term" value="C:cytosol"/>
    <property type="evidence" value="ECO:0007669"/>
    <property type="project" value="TreeGrafter"/>
</dbReference>
<evidence type="ECO:0000256" key="2">
    <source>
        <dbReference type="ARBA" id="ARBA00022559"/>
    </source>
</evidence>
<dbReference type="InterPro" id="IPR002016">
    <property type="entry name" value="Haem_peroxidase"/>
</dbReference>
<dbReference type="GO" id="GO:0042744">
    <property type="term" value="P:hydrogen peroxide catabolic process"/>
    <property type="evidence" value="ECO:0007669"/>
    <property type="project" value="UniProtKB-KW"/>
</dbReference>
<evidence type="ECO:0000256" key="4">
    <source>
        <dbReference type="ARBA" id="ARBA00022723"/>
    </source>
</evidence>
<evidence type="ECO:0000256" key="6">
    <source>
        <dbReference type="ARBA" id="ARBA00023004"/>
    </source>
</evidence>
<dbReference type="PRINTS" id="PR00460">
    <property type="entry name" value="BPEROXIDASE"/>
</dbReference>
<protein>
    <submittedName>
        <fullName evidence="11">Catalase-peroxidase</fullName>
    </submittedName>
</protein>
<dbReference type="EMBL" id="DSDK01000099">
    <property type="protein sequence ID" value="HDR50323.1"/>
    <property type="molecule type" value="Genomic_DNA"/>
</dbReference>
<keyword evidence="4" id="KW-0479">Metal-binding</keyword>
<dbReference type="FunFam" id="1.10.520.10:FF:000002">
    <property type="entry name" value="Catalase-peroxidase"/>
    <property type="match status" value="1"/>
</dbReference>
<evidence type="ECO:0000256" key="8">
    <source>
        <dbReference type="ARBA" id="ARBA00049145"/>
    </source>
</evidence>
<evidence type="ECO:0000256" key="1">
    <source>
        <dbReference type="ARBA" id="ARBA00001970"/>
    </source>
</evidence>
<dbReference type="FunFam" id="1.10.420.10:FF:000002">
    <property type="entry name" value="Catalase-peroxidase"/>
    <property type="match status" value="1"/>
</dbReference>
<reference evidence="11" key="1">
    <citation type="journal article" date="2020" name="mSystems">
        <title>Genome- and Community-Level Interaction Insights into Carbon Utilization and Element Cycling Functions of Hydrothermarchaeota in Hydrothermal Sediment.</title>
        <authorList>
            <person name="Zhou Z."/>
            <person name="Liu Y."/>
            <person name="Xu W."/>
            <person name="Pan J."/>
            <person name="Luo Z.H."/>
            <person name="Li M."/>
        </authorList>
    </citation>
    <scope>NUCLEOTIDE SEQUENCE [LARGE SCALE GENOMIC DNA]</scope>
    <source>
        <strain evidence="11">SpSt-1217</strain>
    </source>
</reference>
<evidence type="ECO:0000256" key="3">
    <source>
        <dbReference type="ARBA" id="ARBA00022617"/>
    </source>
</evidence>
<dbReference type="PROSITE" id="PS00436">
    <property type="entry name" value="PEROXIDASE_2"/>
    <property type="match status" value="1"/>
</dbReference>
<evidence type="ECO:0000256" key="9">
    <source>
        <dbReference type="SAM" id="MobiDB-lite"/>
    </source>
</evidence>
<name>A0A831LIM7_9BACT</name>
<keyword evidence="6" id="KW-0408">Iron</keyword>
<gene>
    <name evidence="11" type="ORF">ENN90_01695</name>
</gene>
<dbReference type="Gene3D" id="1.10.520.10">
    <property type="match status" value="1"/>
</dbReference>
<keyword evidence="5" id="KW-0560">Oxidoreductase</keyword>
<keyword evidence="2" id="KW-0575">Peroxidase</keyword>
<feature type="region of interest" description="Disordered" evidence="9">
    <location>
        <begin position="346"/>
        <end position="368"/>
    </location>
</feature>
<dbReference type="GO" id="GO:0070301">
    <property type="term" value="P:cellular response to hydrogen peroxide"/>
    <property type="evidence" value="ECO:0007669"/>
    <property type="project" value="TreeGrafter"/>
</dbReference>
<dbReference type="GO" id="GO:0046872">
    <property type="term" value="F:metal ion binding"/>
    <property type="evidence" value="ECO:0007669"/>
    <property type="project" value="UniProtKB-KW"/>
</dbReference>
<dbReference type="InterPro" id="IPR019794">
    <property type="entry name" value="Peroxidases_AS"/>
</dbReference>
<evidence type="ECO:0000256" key="5">
    <source>
        <dbReference type="ARBA" id="ARBA00023002"/>
    </source>
</evidence>
<comment type="cofactor">
    <cofactor evidence="1">
        <name>heme b</name>
        <dbReference type="ChEBI" id="CHEBI:60344"/>
    </cofactor>
</comment>
<dbReference type="Proteomes" id="UP000886047">
    <property type="component" value="Unassembled WGS sequence"/>
</dbReference>
<proteinExistence type="predicted"/>
<dbReference type="GO" id="GO:0004096">
    <property type="term" value="F:catalase activity"/>
    <property type="evidence" value="ECO:0007669"/>
    <property type="project" value="InterPro"/>
</dbReference>
<dbReference type="InterPro" id="IPR019793">
    <property type="entry name" value="Peroxidases_heam-ligand_BS"/>
</dbReference>
<dbReference type="PROSITE" id="PS50873">
    <property type="entry name" value="PEROXIDASE_4"/>
    <property type="match status" value="1"/>
</dbReference>
<comment type="caution">
    <text evidence="11">The sequence shown here is derived from an EMBL/GenBank/DDBJ whole genome shotgun (WGS) entry which is preliminary data.</text>
</comment>
<keyword evidence="7" id="KW-0376">Hydrogen peroxide</keyword>
<dbReference type="InterPro" id="IPR000763">
    <property type="entry name" value="Catalase_peroxidase"/>
</dbReference>
<dbReference type="PANTHER" id="PTHR30555">
    <property type="entry name" value="HYDROPEROXIDASE I, BIFUNCTIONAL CATALASE-PEROXIDASE"/>
    <property type="match status" value="1"/>
</dbReference>
<dbReference type="Pfam" id="PF00141">
    <property type="entry name" value="peroxidase"/>
    <property type="match status" value="1"/>
</dbReference>
<feature type="domain" description="Plant heme peroxidase family profile" evidence="10">
    <location>
        <begin position="134"/>
        <end position="330"/>
    </location>
</feature>
<dbReference type="Gene3D" id="1.10.420.10">
    <property type="entry name" value="Peroxidase, domain 2"/>
    <property type="match status" value="1"/>
</dbReference>
<dbReference type="PANTHER" id="PTHR30555:SF0">
    <property type="entry name" value="CATALASE-PEROXIDASE"/>
    <property type="match status" value="1"/>
</dbReference>
<feature type="non-terminal residue" evidence="11">
    <location>
        <position position="391"/>
    </location>
</feature>